<reference evidence="3" key="1">
    <citation type="submission" date="2018-05" db="EMBL/GenBank/DDBJ databases">
        <authorList>
            <person name="Lanie J.A."/>
            <person name="Ng W.-L."/>
            <person name="Kazmierczak K.M."/>
            <person name="Andrzejewski T.M."/>
            <person name="Davidsen T.M."/>
            <person name="Wayne K.J."/>
            <person name="Tettelin H."/>
            <person name="Glass J.I."/>
            <person name="Rusch D."/>
            <person name="Podicherti R."/>
            <person name="Tsui H.-C.T."/>
            <person name="Winkler M.E."/>
        </authorList>
    </citation>
    <scope>NUCLEOTIDE SEQUENCE</scope>
</reference>
<organism evidence="3">
    <name type="scientific">marine metagenome</name>
    <dbReference type="NCBI Taxonomy" id="408172"/>
    <lineage>
        <taxon>unclassified sequences</taxon>
        <taxon>metagenomes</taxon>
        <taxon>ecological metagenomes</taxon>
    </lineage>
</organism>
<dbReference type="InterPro" id="IPR051126">
    <property type="entry name" value="Thiosulfate_sulfurtransferase"/>
</dbReference>
<dbReference type="EMBL" id="UINC01090018">
    <property type="protein sequence ID" value="SVC41595.1"/>
    <property type="molecule type" value="Genomic_DNA"/>
</dbReference>
<evidence type="ECO:0000313" key="3">
    <source>
        <dbReference type="EMBL" id="SVC41595.1"/>
    </source>
</evidence>
<evidence type="ECO:0000259" key="2">
    <source>
        <dbReference type="PROSITE" id="PS50206"/>
    </source>
</evidence>
<dbReference type="Pfam" id="PF00581">
    <property type="entry name" value="Rhodanese"/>
    <property type="match status" value="1"/>
</dbReference>
<dbReference type="SUPFAM" id="SSF52821">
    <property type="entry name" value="Rhodanese/Cell cycle control phosphatase"/>
    <property type="match status" value="1"/>
</dbReference>
<name>A0A382M0X6_9ZZZZ</name>
<sequence>MKTISADELKERIISGRELALIDVRTTGEFAKAHLLFAVSVPLDKLELVFDQLVPRLGTPIVFCDEGSGLADQAAERLLPFGYNNLEILQGGIQAWEEAGYEIFSGINVPSKAFG</sequence>
<proteinExistence type="predicted"/>
<dbReference type="AlphaFoldDB" id="A0A382M0X6"/>
<dbReference type="PANTHER" id="PTHR43855:SF1">
    <property type="entry name" value="THIOSULFATE SULFURTRANSFERASE"/>
    <property type="match status" value="1"/>
</dbReference>
<keyword evidence="1" id="KW-0677">Repeat</keyword>
<dbReference type="InterPro" id="IPR036873">
    <property type="entry name" value="Rhodanese-like_dom_sf"/>
</dbReference>
<protein>
    <recommendedName>
        <fullName evidence="2">Rhodanese domain-containing protein</fullName>
    </recommendedName>
</protein>
<feature type="non-terminal residue" evidence="3">
    <location>
        <position position="115"/>
    </location>
</feature>
<dbReference type="InterPro" id="IPR001763">
    <property type="entry name" value="Rhodanese-like_dom"/>
</dbReference>
<dbReference type="SMART" id="SM00450">
    <property type="entry name" value="RHOD"/>
    <property type="match status" value="1"/>
</dbReference>
<accession>A0A382M0X6</accession>
<gene>
    <name evidence="3" type="ORF">METZ01_LOCUS294449</name>
</gene>
<evidence type="ECO:0000256" key="1">
    <source>
        <dbReference type="ARBA" id="ARBA00022737"/>
    </source>
</evidence>
<dbReference type="Gene3D" id="3.40.250.10">
    <property type="entry name" value="Rhodanese-like domain"/>
    <property type="match status" value="1"/>
</dbReference>
<feature type="domain" description="Rhodanese" evidence="2">
    <location>
        <begin position="15"/>
        <end position="105"/>
    </location>
</feature>
<dbReference type="PROSITE" id="PS50206">
    <property type="entry name" value="RHODANESE_3"/>
    <property type="match status" value="1"/>
</dbReference>
<dbReference type="PANTHER" id="PTHR43855">
    <property type="entry name" value="THIOSULFATE SULFURTRANSFERASE"/>
    <property type="match status" value="1"/>
</dbReference>